<feature type="transmembrane region" description="Helical" evidence="5">
    <location>
        <begin position="62"/>
        <end position="81"/>
    </location>
</feature>
<gene>
    <name evidence="7" type="ORF">MNBD_UNCLBAC01-472</name>
</gene>
<feature type="transmembrane region" description="Helical" evidence="5">
    <location>
        <begin position="246"/>
        <end position="266"/>
    </location>
</feature>
<evidence type="ECO:0000313" key="7">
    <source>
        <dbReference type="EMBL" id="VAX34818.1"/>
    </source>
</evidence>
<protein>
    <recommendedName>
        <fullName evidence="6">ABC transmembrane type-1 domain-containing protein</fullName>
    </recommendedName>
</protein>
<feature type="transmembrane region" description="Helical" evidence="5">
    <location>
        <begin position="166"/>
        <end position="183"/>
    </location>
</feature>
<keyword evidence="2 5" id="KW-0812">Transmembrane</keyword>
<dbReference type="CDD" id="cd07346">
    <property type="entry name" value="ABC_6TM_exporters"/>
    <property type="match status" value="1"/>
</dbReference>
<evidence type="ECO:0000256" key="3">
    <source>
        <dbReference type="ARBA" id="ARBA00022989"/>
    </source>
</evidence>
<dbReference type="AlphaFoldDB" id="A0A3B1DFS3"/>
<feature type="non-terminal residue" evidence="7">
    <location>
        <position position="272"/>
    </location>
</feature>
<keyword evidence="3 5" id="KW-1133">Transmembrane helix</keyword>
<organism evidence="7">
    <name type="scientific">hydrothermal vent metagenome</name>
    <dbReference type="NCBI Taxonomy" id="652676"/>
    <lineage>
        <taxon>unclassified sequences</taxon>
        <taxon>metagenomes</taxon>
        <taxon>ecological metagenomes</taxon>
    </lineage>
</organism>
<evidence type="ECO:0000256" key="1">
    <source>
        <dbReference type="ARBA" id="ARBA00004141"/>
    </source>
</evidence>
<reference evidence="7" key="1">
    <citation type="submission" date="2018-06" db="EMBL/GenBank/DDBJ databases">
        <authorList>
            <person name="Zhirakovskaya E."/>
        </authorList>
    </citation>
    <scope>NUCLEOTIDE SEQUENCE</scope>
</reference>
<dbReference type="GO" id="GO:0005524">
    <property type="term" value="F:ATP binding"/>
    <property type="evidence" value="ECO:0007669"/>
    <property type="project" value="InterPro"/>
</dbReference>
<dbReference type="SUPFAM" id="SSF90123">
    <property type="entry name" value="ABC transporter transmembrane region"/>
    <property type="match status" value="1"/>
</dbReference>
<comment type="subcellular location">
    <subcellularLocation>
        <location evidence="1">Membrane</location>
        <topology evidence="1">Multi-pass membrane protein</topology>
    </subcellularLocation>
</comment>
<sequence>MSYNKNKMISMTFFSLLHPYRKKIFFILFCIFFANVLALSIPWGVKMVIDDVLINKDSELLRRISISLFGILILRAVVSFFHRMTGNIVGEHVVCDLREKVYWHTRQLSLNTIKKITPAQILTRITGDVQSVRKFIFGDVIDLVYSILSAVLILSLLLWINAKLTLVALLMLPFFILFYMRLLPNLKKGYKSLSDISGKINARIQEVLNGIAVVRAFTNEHFEHENFCKKQGLFIETAKRNHFLNILLWIGIDVFTSLGTIGVLWLGGLDVI</sequence>
<dbReference type="Gene3D" id="1.20.1560.10">
    <property type="entry name" value="ABC transporter type 1, transmembrane domain"/>
    <property type="match status" value="1"/>
</dbReference>
<dbReference type="PANTHER" id="PTHR43394:SF1">
    <property type="entry name" value="ATP-BINDING CASSETTE SUB-FAMILY B MEMBER 10, MITOCHONDRIAL"/>
    <property type="match status" value="1"/>
</dbReference>
<evidence type="ECO:0000259" key="6">
    <source>
        <dbReference type="PROSITE" id="PS50929"/>
    </source>
</evidence>
<accession>A0A3B1DFS3</accession>
<dbReference type="InterPro" id="IPR011527">
    <property type="entry name" value="ABC1_TM_dom"/>
</dbReference>
<dbReference type="GO" id="GO:0016020">
    <property type="term" value="C:membrane"/>
    <property type="evidence" value="ECO:0007669"/>
    <property type="project" value="UniProtKB-SubCell"/>
</dbReference>
<dbReference type="InterPro" id="IPR036640">
    <property type="entry name" value="ABC1_TM_sf"/>
</dbReference>
<dbReference type="GO" id="GO:0015421">
    <property type="term" value="F:ABC-type oligopeptide transporter activity"/>
    <property type="evidence" value="ECO:0007669"/>
    <property type="project" value="TreeGrafter"/>
</dbReference>
<keyword evidence="4 5" id="KW-0472">Membrane</keyword>
<dbReference type="InterPro" id="IPR039421">
    <property type="entry name" value="Type_1_exporter"/>
</dbReference>
<feature type="transmembrane region" description="Helical" evidence="5">
    <location>
        <begin position="140"/>
        <end position="160"/>
    </location>
</feature>
<dbReference type="Pfam" id="PF00664">
    <property type="entry name" value="ABC_membrane"/>
    <property type="match status" value="1"/>
</dbReference>
<dbReference type="PANTHER" id="PTHR43394">
    <property type="entry name" value="ATP-DEPENDENT PERMEASE MDL1, MITOCHONDRIAL"/>
    <property type="match status" value="1"/>
</dbReference>
<evidence type="ECO:0000256" key="2">
    <source>
        <dbReference type="ARBA" id="ARBA00022692"/>
    </source>
</evidence>
<evidence type="ECO:0000256" key="5">
    <source>
        <dbReference type="SAM" id="Phobius"/>
    </source>
</evidence>
<evidence type="ECO:0000256" key="4">
    <source>
        <dbReference type="ARBA" id="ARBA00023136"/>
    </source>
</evidence>
<feature type="domain" description="ABC transmembrane type-1" evidence="6">
    <location>
        <begin position="25"/>
        <end position="272"/>
    </location>
</feature>
<dbReference type="PROSITE" id="PS50929">
    <property type="entry name" value="ABC_TM1F"/>
    <property type="match status" value="1"/>
</dbReference>
<dbReference type="EMBL" id="UOGJ01000006">
    <property type="protein sequence ID" value="VAX34818.1"/>
    <property type="molecule type" value="Genomic_DNA"/>
</dbReference>
<proteinExistence type="predicted"/>
<name>A0A3B1DFS3_9ZZZZ</name>